<protein>
    <submittedName>
        <fullName evidence="1">Uncharacterized protein</fullName>
    </submittedName>
</protein>
<evidence type="ECO:0000313" key="2">
    <source>
        <dbReference type="Proteomes" id="UP000612362"/>
    </source>
</evidence>
<sequence>MCTPGWMLPSRLHSDHPFLNGKEFPGHDGMAVVDQKEKLPSLLFSNETSLPDALPGTLELTMKSINGHDD</sequence>
<reference evidence="1" key="1">
    <citation type="submission" date="2020-10" db="EMBL/GenBank/DDBJ databases">
        <title>Taxonomic study of unclassified bacteria belonging to the class Ktedonobacteria.</title>
        <authorList>
            <person name="Yabe S."/>
            <person name="Wang C.M."/>
            <person name="Zheng Y."/>
            <person name="Sakai Y."/>
            <person name="Cavaletti L."/>
            <person name="Monciardini P."/>
            <person name="Donadio S."/>
        </authorList>
    </citation>
    <scope>NUCLEOTIDE SEQUENCE</scope>
    <source>
        <strain evidence="1">SOSP1-1</strain>
    </source>
</reference>
<name>A0A8J3HWD6_9CHLR</name>
<accession>A0A8J3HWD6</accession>
<dbReference type="Proteomes" id="UP000612362">
    <property type="component" value="Unassembled WGS sequence"/>
</dbReference>
<dbReference type="AlphaFoldDB" id="A0A8J3HWD6"/>
<comment type="caution">
    <text evidence="1">The sequence shown here is derived from an EMBL/GenBank/DDBJ whole genome shotgun (WGS) entry which is preliminary data.</text>
</comment>
<proteinExistence type="predicted"/>
<evidence type="ECO:0000313" key="1">
    <source>
        <dbReference type="EMBL" id="GHO41902.1"/>
    </source>
</evidence>
<gene>
    <name evidence="1" type="ORF">KSX_00650</name>
</gene>
<dbReference type="EMBL" id="BNJF01000001">
    <property type="protein sequence ID" value="GHO41902.1"/>
    <property type="molecule type" value="Genomic_DNA"/>
</dbReference>
<organism evidence="1 2">
    <name type="scientific">Ktedonospora formicarum</name>
    <dbReference type="NCBI Taxonomy" id="2778364"/>
    <lineage>
        <taxon>Bacteria</taxon>
        <taxon>Bacillati</taxon>
        <taxon>Chloroflexota</taxon>
        <taxon>Ktedonobacteria</taxon>
        <taxon>Ktedonobacterales</taxon>
        <taxon>Ktedonobacteraceae</taxon>
        <taxon>Ktedonospora</taxon>
    </lineage>
</organism>
<keyword evidence="2" id="KW-1185">Reference proteome</keyword>